<evidence type="ECO:0000256" key="5">
    <source>
        <dbReference type="ARBA" id="ARBA00022692"/>
    </source>
</evidence>
<dbReference type="InterPro" id="IPR001611">
    <property type="entry name" value="Leu-rich_rpt"/>
</dbReference>
<organism evidence="17 18">
    <name type="scientific">Neogobius melanostomus</name>
    <name type="common">round goby</name>
    <dbReference type="NCBI Taxonomy" id="47308"/>
    <lineage>
        <taxon>Eukaryota</taxon>
        <taxon>Metazoa</taxon>
        <taxon>Chordata</taxon>
        <taxon>Craniata</taxon>
        <taxon>Vertebrata</taxon>
        <taxon>Euteleostomi</taxon>
        <taxon>Actinopterygii</taxon>
        <taxon>Neopterygii</taxon>
        <taxon>Teleostei</taxon>
        <taxon>Neoteleostei</taxon>
        <taxon>Acanthomorphata</taxon>
        <taxon>Gobiaria</taxon>
        <taxon>Gobiiformes</taxon>
        <taxon>Gobioidei</taxon>
        <taxon>Gobiidae</taxon>
        <taxon>Benthophilinae</taxon>
        <taxon>Neogobiini</taxon>
        <taxon>Neogobius</taxon>
    </lineage>
</organism>
<dbReference type="InterPro" id="IPR035897">
    <property type="entry name" value="Toll_tir_struct_dom_sf"/>
</dbReference>
<dbReference type="GO" id="GO:0005886">
    <property type="term" value="C:plasma membrane"/>
    <property type="evidence" value="ECO:0007669"/>
    <property type="project" value="TreeGrafter"/>
</dbReference>
<dbReference type="Pfam" id="PF13855">
    <property type="entry name" value="LRR_8"/>
    <property type="match status" value="6"/>
</dbReference>
<evidence type="ECO:0000256" key="4">
    <source>
        <dbReference type="ARBA" id="ARBA00022614"/>
    </source>
</evidence>
<dbReference type="SMART" id="SM00255">
    <property type="entry name" value="TIR"/>
    <property type="match status" value="1"/>
</dbReference>
<dbReference type="PANTHER" id="PTHR24365:SF522">
    <property type="entry name" value="LOW QUALITY PROTEIN: TOLL-LIKE RECEPTOR 13-RELATED"/>
    <property type="match status" value="1"/>
</dbReference>
<keyword evidence="10 15" id="KW-0472">Membrane</keyword>
<evidence type="ECO:0000256" key="8">
    <source>
        <dbReference type="ARBA" id="ARBA00022859"/>
    </source>
</evidence>
<dbReference type="GO" id="GO:0006954">
    <property type="term" value="P:inflammatory response"/>
    <property type="evidence" value="ECO:0007669"/>
    <property type="project" value="UniProtKB-UniRule"/>
</dbReference>
<accession>A0A8C6UGE5</accession>
<evidence type="ECO:0000256" key="12">
    <source>
        <dbReference type="ARBA" id="ARBA00023180"/>
    </source>
</evidence>
<evidence type="ECO:0000256" key="3">
    <source>
        <dbReference type="ARBA" id="ARBA00022588"/>
    </source>
</evidence>
<reference evidence="17" key="2">
    <citation type="submission" date="2025-09" db="UniProtKB">
        <authorList>
            <consortium name="Ensembl"/>
        </authorList>
    </citation>
    <scope>IDENTIFICATION</scope>
</reference>
<feature type="transmembrane region" description="Helical" evidence="15">
    <location>
        <begin position="714"/>
        <end position="731"/>
    </location>
</feature>
<protein>
    <recommendedName>
        <fullName evidence="16">TIR domain-containing protein</fullName>
    </recommendedName>
</protein>
<feature type="transmembrane region" description="Helical" evidence="15">
    <location>
        <begin position="686"/>
        <end position="708"/>
    </location>
</feature>
<dbReference type="AlphaFoldDB" id="A0A8C6UGE5"/>
<sequence length="826" mass="94409">HVPTIMYFLLLNCALVVGGFSLRSCVLDQDKAVCTQRQLTEVPTDIPPSVKSIDLSKNNFNKIQVANFTHFPNLTSLNLTLNSISLIGKRSFSKLVSLQQLTLTNNNLVVLQDDVFDGLSKLTELRIDFNHIQMVASNAFRSLSSLLVLDLSNNKLGTVALVHLAIQHTPQSQDLTNVSTEITCLDVSRNPLVRFEVTADVFPKLTNLNIGNPTVKTNLTWAVQNHSLLRHVTTLDISEVQLASIDQWRKFFTSFHASVTFLKLNSMRQMPALLINMSCSFLKLSTLQIRNNALSSIGSNLFQMCQNVTDVDLKGNNIIENSPFAFLHSLHALSLSRNRLRCVPPAARNLLKRLKELYLQNNRIAVLNKGNFYNLLKLERLDLQENQIFDLGKAFRKPNLPNLKSLNLTHNKLTTVNRYAFNGLQSLTNMSLAHNQIQDLQSGCFFNVRNLIFLQLQSNELNPRTLLNGAFKDVVKLKTLHLEDNHLKYSRPHLKVPLFMNLSRLETLIFDRQNVEGEGHIPSNFLQGLISLMTFSCQNLHLVNFSDNVFMHTPRLSTLDISNNDFHKLSPNLFAPIPNLTQLRIHNSNLPSLDFLIRSNLTKLKVLNAQRNLLSVISEDVIRSVPSLKVLDLKQNSFSCDCDNSWFVRWTENNSLTQVLDAHSFKCNYPSECRNTRLLDLNVQSCLVDISFICFISSTCVNIVILVASFTFHFSRFQLTYAYYIFLAWLYDSRNRQKRAACRYDAFVSYNGHDEAWVYRELVPHLEQDQGWRLCLHHRDFLPGKPIVENIAEAIYGSRKTICVVSRRYLQSEWCSKEMQLARYCL</sequence>
<feature type="domain" description="TIR" evidence="16">
    <location>
        <begin position="742"/>
        <end position="826"/>
    </location>
</feature>
<evidence type="ECO:0000256" key="14">
    <source>
        <dbReference type="PIRNR" id="PIRNR037595"/>
    </source>
</evidence>
<keyword evidence="6" id="KW-0732">Signal</keyword>
<dbReference type="Proteomes" id="UP000694523">
    <property type="component" value="Unplaced"/>
</dbReference>
<evidence type="ECO:0000313" key="18">
    <source>
        <dbReference type="Proteomes" id="UP000694523"/>
    </source>
</evidence>
<evidence type="ECO:0000256" key="13">
    <source>
        <dbReference type="ARBA" id="ARBA00023198"/>
    </source>
</evidence>
<dbReference type="PANTHER" id="PTHR24365">
    <property type="entry name" value="TOLL-LIKE RECEPTOR"/>
    <property type="match status" value="1"/>
</dbReference>
<keyword evidence="11 14" id="KW-0675">Receptor</keyword>
<evidence type="ECO:0000256" key="1">
    <source>
        <dbReference type="ARBA" id="ARBA00004479"/>
    </source>
</evidence>
<dbReference type="SMART" id="SM00082">
    <property type="entry name" value="LRRCT"/>
    <property type="match status" value="1"/>
</dbReference>
<evidence type="ECO:0000256" key="6">
    <source>
        <dbReference type="ARBA" id="ARBA00022729"/>
    </source>
</evidence>
<dbReference type="SUPFAM" id="SSF52058">
    <property type="entry name" value="L domain-like"/>
    <property type="match status" value="2"/>
</dbReference>
<dbReference type="GO" id="GO:0004888">
    <property type="term" value="F:transmembrane signaling receptor activity"/>
    <property type="evidence" value="ECO:0007669"/>
    <property type="project" value="InterPro"/>
</dbReference>
<dbReference type="InterPro" id="IPR000157">
    <property type="entry name" value="TIR_dom"/>
</dbReference>
<comment type="subcellular location">
    <subcellularLocation>
        <location evidence="1">Membrane</location>
        <topology evidence="1">Single-pass type I membrane protein</topology>
    </subcellularLocation>
</comment>
<dbReference type="Ensembl" id="ENSNMLT00000037393.1">
    <property type="protein sequence ID" value="ENSNMLP00000033562.1"/>
    <property type="gene ID" value="ENSNMLG00000020978.1"/>
</dbReference>
<dbReference type="InterPro" id="IPR003591">
    <property type="entry name" value="Leu-rich_rpt_typical-subtyp"/>
</dbReference>
<dbReference type="InterPro" id="IPR017241">
    <property type="entry name" value="Toll-like_receptor"/>
</dbReference>
<dbReference type="SUPFAM" id="SSF52200">
    <property type="entry name" value="Toll/Interleukin receptor TIR domain"/>
    <property type="match status" value="1"/>
</dbReference>
<dbReference type="Pfam" id="PF13676">
    <property type="entry name" value="TIR_2"/>
    <property type="match status" value="1"/>
</dbReference>
<evidence type="ECO:0000256" key="15">
    <source>
        <dbReference type="SAM" id="Phobius"/>
    </source>
</evidence>
<keyword evidence="13 14" id="KW-0395">Inflammatory response</keyword>
<dbReference type="Gene3D" id="3.40.50.10140">
    <property type="entry name" value="Toll/interleukin-1 receptor homology (TIR) domain"/>
    <property type="match status" value="1"/>
</dbReference>
<dbReference type="InterPro" id="IPR032675">
    <property type="entry name" value="LRR_dom_sf"/>
</dbReference>
<name>A0A8C6UGE5_9GOBI</name>
<dbReference type="PROSITE" id="PS50104">
    <property type="entry name" value="TIR"/>
    <property type="match status" value="1"/>
</dbReference>
<feature type="transmembrane region" description="Helical" evidence="15">
    <location>
        <begin position="6"/>
        <end position="27"/>
    </location>
</feature>
<evidence type="ECO:0000256" key="11">
    <source>
        <dbReference type="ARBA" id="ARBA00023170"/>
    </source>
</evidence>
<reference evidence="17" key="1">
    <citation type="submission" date="2025-08" db="UniProtKB">
        <authorList>
            <consortium name="Ensembl"/>
        </authorList>
    </citation>
    <scope>IDENTIFICATION</scope>
</reference>
<evidence type="ECO:0000259" key="16">
    <source>
        <dbReference type="PROSITE" id="PS50104"/>
    </source>
</evidence>
<keyword evidence="12" id="KW-0325">Glycoprotein</keyword>
<keyword evidence="7" id="KW-0677">Repeat</keyword>
<keyword evidence="8 14" id="KW-0391">Immunity</keyword>
<dbReference type="SMART" id="SM00369">
    <property type="entry name" value="LRR_TYP"/>
    <property type="match status" value="14"/>
</dbReference>
<evidence type="ECO:0000313" key="17">
    <source>
        <dbReference type="Ensembl" id="ENSNMLP00000033562.1"/>
    </source>
</evidence>
<dbReference type="InterPro" id="IPR000483">
    <property type="entry name" value="Cys-rich_flank_reg_C"/>
</dbReference>
<evidence type="ECO:0000256" key="10">
    <source>
        <dbReference type="ARBA" id="ARBA00023136"/>
    </source>
</evidence>
<keyword evidence="4" id="KW-0433">Leucine-rich repeat</keyword>
<keyword evidence="3 14" id="KW-0399">Innate immunity</keyword>
<dbReference type="GO" id="GO:0002224">
    <property type="term" value="P:toll-like receptor signaling pathway"/>
    <property type="evidence" value="ECO:0007669"/>
    <property type="project" value="InterPro"/>
</dbReference>
<evidence type="ECO:0000256" key="7">
    <source>
        <dbReference type="ARBA" id="ARBA00022737"/>
    </source>
</evidence>
<keyword evidence="18" id="KW-1185">Reference proteome</keyword>
<evidence type="ECO:0000256" key="2">
    <source>
        <dbReference type="ARBA" id="ARBA00009634"/>
    </source>
</evidence>
<comment type="similarity">
    <text evidence="2 14">Belongs to the Toll-like receptor family.</text>
</comment>
<proteinExistence type="inferred from homology"/>
<dbReference type="PRINTS" id="PR00019">
    <property type="entry name" value="LEURICHRPT"/>
</dbReference>
<keyword evidence="9 15" id="KW-1133">Transmembrane helix</keyword>
<dbReference type="Gene3D" id="3.80.10.10">
    <property type="entry name" value="Ribonuclease Inhibitor"/>
    <property type="match status" value="4"/>
</dbReference>
<dbReference type="PROSITE" id="PS51450">
    <property type="entry name" value="LRR"/>
    <property type="match status" value="1"/>
</dbReference>
<evidence type="ECO:0000256" key="9">
    <source>
        <dbReference type="ARBA" id="ARBA00022989"/>
    </source>
</evidence>
<dbReference type="PIRSF" id="PIRSF037595">
    <property type="entry name" value="Toll-like_receptor"/>
    <property type="match status" value="1"/>
</dbReference>
<keyword evidence="5 15" id="KW-0812">Transmembrane</keyword>
<dbReference type="GO" id="GO:0045087">
    <property type="term" value="P:innate immune response"/>
    <property type="evidence" value="ECO:0007669"/>
    <property type="project" value="UniProtKB-UniRule"/>
</dbReference>
<dbReference type="FunFam" id="3.80.10.10:FF:000770">
    <property type="entry name" value="Uncharacterized protein"/>
    <property type="match status" value="1"/>
</dbReference>